<evidence type="ECO:0000256" key="4">
    <source>
        <dbReference type="ARBA" id="ARBA00022679"/>
    </source>
</evidence>
<keyword evidence="5 9" id="KW-0547">Nucleotide-binding</keyword>
<dbReference type="PANTHER" id="PTHR23342:SF0">
    <property type="entry name" value="N-ACETYLGLUTAMATE SYNTHASE, MITOCHONDRIAL"/>
    <property type="match status" value="1"/>
</dbReference>
<dbReference type="EC" id="2.7.2.8" evidence="9"/>
<feature type="site" description="Transition state stabilizer" evidence="9">
    <location>
        <position position="225"/>
    </location>
</feature>
<dbReference type="GO" id="GO:0005737">
    <property type="term" value="C:cytoplasm"/>
    <property type="evidence" value="ECO:0007669"/>
    <property type="project" value="UniProtKB-SubCell"/>
</dbReference>
<dbReference type="CDD" id="cd04238">
    <property type="entry name" value="AAK_NAGK-like"/>
    <property type="match status" value="1"/>
</dbReference>
<feature type="domain" description="Aspartate/glutamate/uridylate kinase" evidence="10">
    <location>
        <begin position="4"/>
        <end position="244"/>
    </location>
</feature>
<dbReference type="Pfam" id="PF00696">
    <property type="entry name" value="AA_kinase"/>
    <property type="match status" value="1"/>
</dbReference>
<dbReference type="EMBL" id="SOAG01000032">
    <property type="protein sequence ID" value="TDS52163.1"/>
    <property type="molecule type" value="Genomic_DNA"/>
</dbReference>
<evidence type="ECO:0000256" key="9">
    <source>
        <dbReference type="HAMAP-Rule" id="MF_00082"/>
    </source>
</evidence>
<keyword evidence="9" id="KW-0963">Cytoplasm</keyword>
<comment type="catalytic activity">
    <reaction evidence="8 9">
        <text>N-acetyl-L-glutamate + ATP = N-acetyl-L-glutamyl 5-phosphate + ADP</text>
        <dbReference type="Rhea" id="RHEA:14629"/>
        <dbReference type="ChEBI" id="CHEBI:30616"/>
        <dbReference type="ChEBI" id="CHEBI:44337"/>
        <dbReference type="ChEBI" id="CHEBI:57936"/>
        <dbReference type="ChEBI" id="CHEBI:456216"/>
        <dbReference type="EC" id="2.7.2.8"/>
    </reaction>
</comment>
<feature type="site" description="Transition state stabilizer" evidence="9">
    <location>
        <position position="8"/>
    </location>
</feature>
<comment type="pathway">
    <text evidence="1 9">Amino-acid biosynthesis; L-arginine biosynthesis; N(2)-acetyl-L-ornithine from L-glutamate: step 2/4.</text>
</comment>
<dbReference type="GO" id="GO:0005524">
    <property type="term" value="F:ATP binding"/>
    <property type="evidence" value="ECO:0007669"/>
    <property type="project" value="UniProtKB-UniRule"/>
</dbReference>
<proteinExistence type="inferred from homology"/>
<comment type="subcellular location">
    <subcellularLocation>
        <location evidence="9">Cytoplasm</location>
    </subcellularLocation>
</comment>
<feature type="binding site" evidence="9">
    <location>
        <position position="159"/>
    </location>
    <ligand>
        <name>substrate</name>
    </ligand>
</feature>
<dbReference type="GO" id="GO:0042450">
    <property type="term" value="P:L-arginine biosynthetic process via ornithine"/>
    <property type="evidence" value="ECO:0007669"/>
    <property type="project" value="UniProtKB-UniRule"/>
</dbReference>
<evidence type="ECO:0000256" key="5">
    <source>
        <dbReference type="ARBA" id="ARBA00022741"/>
    </source>
</evidence>
<protein>
    <recommendedName>
        <fullName evidence="9">Acetylglutamate kinase</fullName>
        <ecNumber evidence="9">2.7.2.8</ecNumber>
    </recommendedName>
    <alternativeName>
        <fullName evidence="9">N-acetyl-L-glutamate 5-phosphotransferase</fullName>
    </alternativeName>
    <alternativeName>
        <fullName evidence="9">NAG kinase</fullName>
        <shortName evidence="9">NAGK</shortName>
    </alternativeName>
</protein>
<comment type="similarity">
    <text evidence="9">Belongs to the acetylglutamate kinase family. ArgB subfamily.</text>
</comment>
<gene>
    <name evidence="9" type="primary">argB</name>
    <name evidence="11" type="ORF">C8P70_1327</name>
</gene>
<evidence type="ECO:0000259" key="10">
    <source>
        <dbReference type="Pfam" id="PF00696"/>
    </source>
</evidence>
<comment type="caution">
    <text evidence="11">The sequence shown here is derived from an EMBL/GenBank/DDBJ whole genome shotgun (WGS) entry which is preliminary data.</text>
</comment>
<dbReference type="Proteomes" id="UP000295215">
    <property type="component" value="Unassembled WGS sequence"/>
</dbReference>
<evidence type="ECO:0000313" key="12">
    <source>
        <dbReference type="Proteomes" id="UP000295215"/>
    </source>
</evidence>
<feature type="binding site" evidence="9">
    <location>
        <position position="62"/>
    </location>
    <ligand>
        <name>substrate</name>
    </ligand>
</feature>
<sequence>MKNLTIVKIGGNVVDDECALSDFIIAFSELECPKILVHGGGKIATQIAAKLGIETKMIEGRRVTDKKMIPIAVMVYAGWINKQIVAQLQANQCNAIGVSGADGHLIISSKRSKAPVDYGYVGDFEASDVNANMIQQLLNIKLTPVFSAITADANGHLLNTNADTIASNIAIALAKQYRVTLMYCFEHKGVLENIKDKNSVISSIDKISFMQLKADGIISDGMLPKIENALNAIHKGVCEVYIKNTEDILDKSKGTIIHNK</sequence>
<dbReference type="NCBIfam" id="TIGR00761">
    <property type="entry name" value="argB"/>
    <property type="match status" value="1"/>
</dbReference>
<dbReference type="PIRSF" id="PIRSF000728">
    <property type="entry name" value="NAGK"/>
    <property type="match status" value="1"/>
</dbReference>
<evidence type="ECO:0000256" key="1">
    <source>
        <dbReference type="ARBA" id="ARBA00004828"/>
    </source>
</evidence>
<dbReference type="UniPathway" id="UPA00068">
    <property type="reaction ID" value="UER00107"/>
</dbReference>
<keyword evidence="3 9" id="KW-0028">Amino-acid biosynthesis</keyword>
<evidence type="ECO:0000256" key="6">
    <source>
        <dbReference type="ARBA" id="ARBA00022777"/>
    </source>
</evidence>
<dbReference type="InterPro" id="IPR004662">
    <property type="entry name" value="AcgluKinase_fam"/>
</dbReference>
<dbReference type="AlphaFoldDB" id="A0A4R7EMP7"/>
<dbReference type="OrthoDB" id="9803155at2"/>
<accession>A0A4R7EMP7</accession>
<evidence type="ECO:0000256" key="3">
    <source>
        <dbReference type="ARBA" id="ARBA00022605"/>
    </source>
</evidence>
<keyword evidence="7 9" id="KW-0067">ATP-binding</keyword>
<evidence type="ECO:0000313" key="11">
    <source>
        <dbReference type="EMBL" id="TDS52163.1"/>
    </source>
</evidence>
<keyword evidence="12" id="KW-1185">Reference proteome</keyword>
<dbReference type="RefSeq" id="WP_133713548.1">
    <property type="nucleotide sequence ID" value="NZ_SOAG01000032.1"/>
</dbReference>
<evidence type="ECO:0000256" key="8">
    <source>
        <dbReference type="ARBA" id="ARBA00048141"/>
    </source>
</evidence>
<organism evidence="11 12">
    <name type="scientific">Myroides indicus</name>
    <dbReference type="NCBI Taxonomy" id="1323422"/>
    <lineage>
        <taxon>Bacteria</taxon>
        <taxon>Pseudomonadati</taxon>
        <taxon>Bacteroidota</taxon>
        <taxon>Flavobacteriia</taxon>
        <taxon>Flavobacteriales</taxon>
        <taxon>Flavobacteriaceae</taxon>
        <taxon>Myroides</taxon>
    </lineage>
</organism>
<dbReference type="SUPFAM" id="SSF53633">
    <property type="entry name" value="Carbamate kinase-like"/>
    <property type="match status" value="1"/>
</dbReference>
<evidence type="ECO:0000256" key="2">
    <source>
        <dbReference type="ARBA" id="ARBA00022571"/>
    </source>
</evidence>
<evidence type="ECO:0000256" key="7">
    <source>
        <dbReference type="ARBA" id="ARBA00022840"/>
    </source>
</evidence>
<feature type="binding site" evidence="9">
    <location>
        <begin position="40"/>
        <end position="41"/>
    </location>
    <ligand>
        <name>substrate</name>
    </ligand>
</feature>
<dbReference type="InterPro" id="IPR037528">
    <property type="entry name" value="ArgB"/>
</dbReference>
<comment type="function">
    <text evidence="9">Catalyzes the ATP-dependent phosphorylation of N-acetyl-L-glutamate.</text>
</comment>
<dbReference type="GO" id="GO:0003991">
    <property type="term" value="F:acetylglutamate kinase activity"/>
    <property type="evidence" value="ECO:0007669"/>
    <property type="project" value="UniProtKB-UniRule"/>
</dbReference>
<dbReference type="InterPro" id="IPR001048">
    <property type="entry name" value="Asp/Glu/Uridylate_kinase"/>
</dbReference>
<name>A0A4R7EMP7_9FLAO</name>
<keyword evidence="6 9" id="KW-0418">Kinase</keyword>
<dbReference type="HAMAP" id="MF_00082">
    <property type="entry name" value="ArgB"/>
    <property type="match status" value="1"/>
</dbReference>
<dbReference type="Gene3D" id="3.40.1160.10">
    <property type="entry name" value="Acetylglutamate kinase-like"/>
    <property type="match status" value="1"/>
</dbReference>
<dbReference type="InterPro" id="IPR036393">
    <property type="entry name" value="AceGlu_kinase-like_sf"/>
</dbReference>
<dbReference type="PANTHER" id="PTHR23342">
    <property type="entry name" value="N-ACETYLGLUTAMATE SYNTHASE"/>
    <property type="match status" value="1"/>
</dbReference>
<reference evidence="11 12" key="1">
    <citation type="submission" date="2019-03" db="EMBL/GenBank/DDBJ databases">
        <title>Genomic Encyclopedia of Archaeal and Bacterial Type Strains, Phase II (KMG-II): from individual species to whole genera.</title>
        <authorList>
            <person name="Goeker M."/>
        </authorList>
    </citation>
    <scope>NUCLEOTIDE SEQUENCE [LARGE SCALE GENOMIC DNA]</scope>
    <source>
        <strain evidence="11 12">DSM 28213</strain>
    </source>
</reference>
<keyword evidence="4 9" id="KW-0808">Transferase</keyword>
<keyword evidence="2 9" id="KW-0055">Arginine biosynthesis</keyword>